<organism evidence="2 3">
    <name type="scientific">Cypionkella aquatica</name>
    <dbReference type="NCBI Taxonomy" id="1756042"/>
    <lineage>
        <taxon>Bacteria</taxon>
        <taxon>Pseudomonadati</taxon>
        <taxon>Pseudomonadota</taxon>
        <taxon>Alphaproteobacteria</taxon>
        <taxon>Rhodobacterales</taxon>
        <taxon>Paracoccaceae</taxon>
        <taxon>Cypionkella</taxon>
    </lineage>
</organism>
<keyword evidence="3" id="KW-1185">Reference proteome</keyword>
<accession>A0AA37X247</accession>
<dbReference type="SUPFAM" id="SSF46955">
    <property type="entry name" value="Putative DNA-binding domain"/>
    <property type="match status" value="1"/>
</dbReference>
<dbReference type="Proteomes" id="UP001157355">
    <property type="component" value="Unassembled WGS sequence"/>
</dbReference>
<dbReference type="Gene3D" id="1.10.1660.10">
    <property type="match status" value="1"/>
</dbReference>
<reference evidence="2 3" key="1">
    <citation type="journal article" date="2014" name="Int. J. Syst. Evol. Microbiol.">
        <title>Complete genome sequence of Corynebacterium casei LMG S-19264T (=DSM 44701T), isolated from a smear-ripened cheese.</title>
        <authorList>
            <consortium name="US DOE Joint Genome Institute (JGI-PGF)"/>
            <person name="Walter F."/>
            <person name="Albersmeier A."/>
            <person name="Kalinowski J."/>
            <person name="Ruckert C."/>
        </authorList>
    </citation>
    <scope>NUCLEOTIDE SEQUENCE [LARGE SCALE GENOMIC DNA]</scope>
    <source>
        <strain evidence="2 3">NBRC 111766</strain>
    </source>
</reference>
<dbReference type="InterPro" id="IPR009061">
    <property type="entry name" value="DNA-bd_dom_put_sf"/>
</dbReference>
<dbReference type="AlphaFoldDB" id="A0AA37X247"/>
<dbReference type="RefSeq" id="WP_284325898.1">
    <property type="nucleotide sequence ID" value="NZ_BSPP01000010.1"/>
</dbReference>
<sequence>MGQHPRATIVNLPQQSDAVPRLIGYVSISTLCELLDASEATIRDWVKLGYIPKPKRIPSGTLRWKWAEIEKSLDGIRSGTADDDDPILRASRGG</sequence>
<proteinExistence type="predicted"/>
<evidence type="ECO:0000313" key="2">
    <source>
        <dbReference type="EMBL" id="GLS87724.1"/>
    </source>
</evidence>
<comment type="caution">
    <text evidence="2">The sequence shown here is derived from an EMBL/GenBank/DDBJ whole genome shotgun (WGS) entry which is preliminary data.</text>
</comment>
<protein>
    <recommendedName>
        <fullName evidence="4">Helix-turn-helix domain-containing protein</fullName>
    </recommendedName>
</protein>
<evidence type="ECO:0008006" key="4">
    <source>
        <dbReference type="Google" id="ProtNLM"/>
    </source>
</evidence>
<name>A0AA37X247_9RHOB</name>
<evidence type="ECO:0000313" key="3">
    <source>
        <dbReference type="Proteomes" id="UP001157355"/>
    </source>
</evidence>
<dbReference type="EMBL" id="BSPP01000010">
    <property type="protein sequence ID" value="GLS87724.1"/>
    <property type="molecule type" value="Genomic_DNA"/>
</dbReference>
<gene>
    <name evidence="2" type="ORF">GCM10010873_26980</name>
</gene>
<evidence type="ECO:0000256" key="1">
    <source>
        <dbReference type="SAM" id="MobiDB-lite"/>
    </source>
</evidence>
<feature type="region of interest" description="Disordered" evidence="1">
    <location>
        <begin position="75"/>
        <end position="94"/>
    </location>
</feature>